<comment type="caution">
    <text evidence="3">The sequence shown here is derived from an EMBL/GenBank/DDBJ whole genome shotgun (WGS) entry which is preliminary data.</text>
</comment>
<dbReference type="Pfam" id="PF00085">
    <property type="entry name" value="Thioredoxin"/>
    <property type="match status" value="1"/>
</dbReference>
<name>A0A1F6W3W7_9BACT</name>
<feature type="transmembrane region" description="Helical" evidence="1">
    <location>
        <begin position="6"/>
        <end position="24"/>
    </location>
</feature>
<dbReference type="EMBL" id="MFUG01000004">
    <property type="protein sequence ID" value="OGI76405.1"/>
    <property type="molecule type" value="Genomic_DNA"/>
</dbReference>
<keyword evidence="1" id="KW-0472">Membrane</keyword>
<dbReference type="Proteomes" id="UP000179275">
    <property type="component" value="Unassembled WGS sequence"/>
</dbReference>
<keyword evidence="1" id="KW-0812">Transmembrane</keyword>
<evidence type="ECO:0000313" key="3">
    <source>
        <dbReference type="EMBL" id="OGI76405.1"/>
    </source>
</evidence>
<dbReference type="SUPFAM" id="SSF52833">
    <property type="entry name" value="Thioredoxin-like"/>
    <property type="match status" value="1"/>
</dbReference>
<evidence type="ECO:0000256" key="1">
    <source>
        <dbReference type="SAM" id="Phobius"/>
    </source>
</evidence>
<proteinExistence type="predicted"/>
<gene>
    <name evidence="3" type="ORF">A3C67_00930</name>
</gene>
<dbReference type="InterPro" id="IPR036249">
    <property type="entry name" value="Thioredoxin-like_sf"/>
</dbReference>
<reference evidence="3 4" key="1">
    <citation type="journal article" date="2016" name="Nat. Commun.">
        <title>Thousands of microbial genomes shed light on interconnected biogeochemical processes in an aquifer system.</title>
        <authorList>
            <person name="Anantharaman K."/>
            <person name="Brown C.T."/>
            <person name="Hug L.A."/>
            <person name="Sharon I."/>
            <person name="Castelle C.J."/>
            <person name="Probst A.J."/>
            <person name="Thomas B.C."/>
            <person name="Singh A."/>
            <person name="Wilkins M.J."/>
            <person name="Karaoz U."/>
            <person name="Brodie E.L."/>
            <person name="Williams K.H."/>
            <person name="Hubbard S.S."/>
            <person name="Banfield J.F."/>
        </authorList>
    </citation>
    <scope>NUCLEOTIDE SEQUENCE [LARGE SCALE GENOMIC DNA]</scope>
</reference>
<accession>A0A1F6W3W7</accession>
<organism evidence="3 4">
    <name type="scientific">Candidatus Nomurabacteria bacterium RIFCSPHIGHO2_02_FULL_42_19</name>
    <dbReference type="NCBI Taxonomy" id="1801756"/>
    <lineage>
        <taxon>Bacteria</taxon>
        <taxon>Candidatus Nomuraibacteriota</taxon>
    </lineage>
</organism>
<dbReference type="PANTHER" id="PTHR34573:SF1">
    <property type="entry name" value="VITAMIN K EPOXIDE REDUCTASE DOMAIN-CONTAINING PROTEIN"/>
    <property type="match status" value="1"/>
</dbReference>
<dbReference type="InterPro" id="IPR013766">
    <property type="entry name" value="Thioredoxin_domain"/>
</dbReference>
<evidence type="ECO:0000313" key="4">
    <source>
        <dbReference type="Proteomes" id="UP000179275"/>
    </source>
</evidence>
<dbReference type="AlphaFoldDB" id="A0A1F6W3W7"/>
<protein>
    <recommendedName>
        <fullName evidence="2">Thioredoxin domain-containing protein</fullName>
    </recommendedName>
</protein>
<feature type="domain" description="Thioredoxin" evidence="2">
    <location>
        <begin position="51"/>
        <end position="109"/>
    </location>
</feature>
<keyword evidence="1" id="KW-1133">Transmembrane helix</keyword>
<evidence type="ECO:0000259" key="2">
    <source>
        <dbReference type="Pfam" id="PF00085"/>
    </source>
</evidence>
<dbReference type="PANTHER" id="PTHR34573">
    <property type="entry name" value="VKC DOMAIN-CONTAINING PROTEIN"/>
    <property type="match status" value="1"/>
</dbReference>
<dbReference type="STRING" id="1801756.A3C67_00930"/>
<sequence length="129" mass="13872">MNNVKIFFLIIGILVLGVVSTALVRSNRPPPGPGVYDAFAQCLGDKGATFYGAFWCPHCQAQKKMFGSSAKLLSYVECSTADGKSQTQICIDKGVKSYPTWEFADGSRLTGEIALAELAEKTSCELPAQ</sequence>
<dbReference type="Gene3D" id="3.40.30.10">
    <property type="entry name" value="Glutaredoxin"/>
    <property type="match status" value="1"/>
</dbReference>